<dbReference type="InterPro" id="IPR046453">
    <property type="entry name" value="GpA_ATPase"/>
</dbReference>
<accession>A0A6L3NPL9</accession>
<reference evidence="4 5" key="1">
    <citation type="submission" date="2019-09" db="EMBL/GenBank/DDBJ databases">
        <title>Draft genome sequences of 48 bacterial type strains from the CCUG.</title>
        <authorList>
            <person name="Tunovic T."/>
            <person name="Pineiro-Iglesias B."/>
            <person name="Unosson C."/>
            <person name="Inganas E."/>
            <person name="Ohlen M."/>
            <person name="Cardew S."/>
            <person name="Jensie-Markopoulos S."/>
            <person name="Salva-Serra F."/>
            <person name="Jaen-Luchoro D."/>
            <person name="Karlsson R."/>
            <person name="Svensson-Stadler L."/>
            <person name="Chun J."/>
            <person name="Moore E."/>
        </authorList>
    </citation>
    <scope>NUCLEOTIDE SEQUENCE [LARGE SCALE GENOMIC DNA]</scope>
    <source>
        <strain evidence="4 5">CCUG 65687</strain>
    </source>
</reference>
<feature type="compositionally biased region" description="Basic residues" evidence="1">
    <location>
        <begin position="690"/>
        <end position="703"/>
    </location>
</feature>
<evidence type="ECO:0000313" key="5">
    <source>
        <dbReference type="Proteomes" id="UP000473571"/>
    </source>
</evidence>
<dbReference type="GO" id="GO:0016887">
    <property type="term" value="F:ATP hydrolysis activity"/>
    <property type="evidence" value="ECO:0007669"/>
    <property type="project" value="InterPro"/>
</dbReference>
<dbReference type="GO" id="GO:0005524">
    <property type="term" value="F:ATP binding"/>
    <property type="evidence" value="ECO:0007669"/>
    <property type="project" value="InterPro"/>
</dbReference>
<evidence type="ECO:0000256" key="1">
    <source>
        <dbReference type="SAM" id="MobiDB-lite"/>
    </source>
</evidence>
<evidence type="ECO:0000259" key="2">
    <source>
        <dbReference type="Pfam" id="PF05876"/>
    </source>
</evidence>
<dbReference type="HAMAP" id="MF_04144">
    <property type="entry name" value="TERL_LAMBDA"/>
    <property type="match status" value="1"/>
</dbReference>
<feature type="domain" description="Phage terminase large subunit GpA ATPase" evidence="2">
    <location>
        <begin position="48"/>
        <end position="306"/>
    </location>
</feature>
<dbReference type="Pfam" id="PF20454">
    <property type="entry name" value="GpA_nuclease"/>
    <property type="match status" value="1"/>
</dbReference>
<dbReference type="InterPro" id="IPR046454">
    <property type="entry name" value="GpA_endonuclease"/>
</dbReference>
<comment type="caution">
    <text evidence="4">The sequence shown here is derived from an EMBL/GenBank/DDBJ whole genome shotgun (WGS) entry which is preliminary data.</text>
</comment>
<evidence type="ECO:0000259" key="3">
    <source>
        <dbReference type="Pfam" id="PF20454"/>
    </source>
</evidence>
<feature type="region of interest" description="Disordered" evidence="1">
    <location>
        <begin position="664"/>
        <end position="703"/>
    </location>
</feature>
<dbReference type="GO" id="GO:0004519">
    <property type="term" value="F:endonuclease activity"/>
    <property type="evidence" value="ECO:0007669"/>
    <property type="project" value="InterPro"/>
</dbReference>
<protein>
    <submittedName>
        <fullName evidence="4">Phage terminase large subunit family protein</fullName>
    </submittedName>
</protein>
<proteinExistence type="inferred from homology"/>
<gene>
    <name evidence="4" type="ORF">F7R13_00165</name>
</gene>
<sequence length="703" mass="78149">MDALSSFLNTTQTVHAVIRRIAEMLRPPERIGTTDWARKHRRLSAKGSASPGRYNPNITPWVFGMHEALDDPTVQKIVCMKSAQVAWTDGVLLNYIGKRIDVDPCPMIVMFPKEKTAKKFNLEKFEPMVEVTPRLSAKLPVHAARDKNNLWDHKTFARGFLKFITSNAPDEVKSTPAPVVAVEEPDDANTNVREQGDSITLLEERNKSYSARRRKMILGGTPTIDGLSRIQQAYAASDQRVYLVPCPDCDEEHELAWENVTWSEGAEVVHEVYGRAQPETARYTCPHCGSLWDDAARIRAVRRGRWVATAPFHGVAGFRINELVSPFPGSNMAELVKKWLTADKALREGDDTKMRSFVNNSQGRAYKYKTDLPELDVLAQRALPYAELTVPLGGLVLTLGVDVQHDRLAIVLRAWGRGEESWLVLWGEIYGNVTEQQQDPMAGGVWGALTMLLSHAYRHENGWLLRVRATSIDSSDGATSDAVYKYVRAAQQAGYNVMAVKGSSNVDAEIFSVPKASIDSTRNNSKAAKYGLRPYMVGVSRAKDLILENRLKLEGDGPGRMHWYSGVRSDYLSQLTAEVKVPGPRGGKRVWKKISPRNEALDCEGYALHAARSVKVHLMKEADWQAAQHRASQVSLFDAVPVLEALPTVMPAEALPDPPAKVVVAETPRPSPPVIKPAETPPLSGVSRIQGRRVGRSTYLKRR</sequence>
<evidence type="ECO:0000313" key="4">
    <source>
        <dbReference type="EMBL" id="KAB0686540.1"/>
    </source>
</evidence>
<dbReference type="InterPro" id="IPR008866">
    <property type="entry name" value="Phage_lambda_GpA-like"/>
</dbReference>
<name>A0A6L3NPL9_9BURK</name>
<dbReference type="Pfam" id="PF05876">
    <property type="entry name" value="GpA_ATPase"/>
    <property type="match status" value="1"/>
</dbReference>
<dbReference type="EMBL" id="VZOL01000001">
    <property type="protein sequence ID" value="KAB0686540.1"/>
    <property type="molecule type" value="Genomic_DNA"/>
</dbReference>
<organism evidence="4 5">
    <name type="scientific">Burkholderia territorii</name>
    <dbReference type="NCBI Taxonomy" id="1503055"/>
    <lineage>
        <taxon>Bacteria</taxon>
        <taxon>Pseudomonadati</taxon>
        <taxon>Pseudomonadota</taxon>
        <taxon>Betaproteobacteria</taxon>
        <taxon>Burkholderiales</taxon>
        <taxon>Burkholderiaceae</taxon>
        <taxon>Burkholderia</taxon>
        <taxon>Burkholderia cepacia complex</taxon>
    </lineage>
</organism>
<dbReference type="AlphaFoldDB" id="A0A6L3NPL9"/>
<dbReference type="Proteomes" id="UP000473571">
    <property type="component" value="Unassembled WGS sequence"/>
</dbReference>
<feature type="domain" description="Terminase large subunit GpA endonuclease" evidence="3">
    <location>
        <begin position="316"/>
        <end position="624"/>
    </location>
</feature>